<evidence type="ECO:0000256" key="1">
    <source>
        <dbReference type="ARBA" id="ARBA00001974"/>
    </source>
</evidence>
<dbReference type="Pfam" id="PF00890">
    <property type="entry name" value="FAD_binding_2"/>
    <property type="match status" value="1"/>
</dbReference>
<dbReference type="InterPro" id="IPR036188">
    <property type="entry name" value="FAD/NAD-bd_sf"/>
</dbReference>
<dbReference type="PATRIC" id="fig|1423801.4.peg.1933"/>
<evidence type="ECO:0000256" key="5">
    <source>
        <dbReference type="SAM" id="Phobius"/>
    </source>
</evidence>
<keyword evidence="5" id="KW-0812">Transmembrane</keyword>
<dbReference type="Gene3D" id="3.50.50.60">
    <property type="entry name" value="FAD/NAD(P)-binding domain"/>
    <property type="match status" value="1"/>
</dbReference>
<dbReference type="PANTHER" id="PTHR43400">
    <property type="entry name" value="FUMARATE REDUCTASE"/>
    <property type="match status" value="1"/>
</dbReference>
<protein>
    <submittedName>
        <fullName evidence="7">Fumarate reductase (Flavoprotein)</fullName>
    </submittedName>
</protein>
<dbReference type="EMBL" id="AZFQ01000054">
    <property type="protein sequence ID" value="KRL96950.1"/>
    <property type="molecule type" value="Genomic_DNA"/>
</dbReference>
<gene>
    <name evidence="7" type="ORF">FD50_GL001892</name>
</gene>
<evidence type="ECO:0000256" key="4">
    <source>
        <dbReference type="ARBA" id="ARBA00023002"/>
    </source>
</evidence>
<evidence type="ECO:0000256" key="3">
    <source>
        <dbReference type="ARBA" id="ARBA00022827"/>
    </source>
</evidence>
<evidence type="ECO:0000259" key="6">
    <source>
        <dbReference type="Pfam" id="PF00890"/>
    </source>
</evidence>
<keyword evidence="4" id="KW-0560">Oxidoreductase</keyword>
<dbReference type="SUPFAM" id="SSF56425">
    <property type="entry name" value="Succinate dehydrogenase/fumarate reductase flavoprotein, catalytic domain"/>
    <property type="match status" value="1"/>
</dbReference>
<feature type="transmembrane region" description="Helical" evidence="5">
    <location>
        <begin position="21"/>
        <end position="41"/>
    </location>
</feature>
<evidence type="ECO:0000313" key="7">
    <source>
        <dbReference type="EMBL" id="KRL96950.1"/>
    </source>
</evidence>
<evidence type="ECO:0000313" key="8">
    <source>
        <dbReference type="Proteomes" id="UP000051166"/>
    </source>
</evidence>
<keyword evidence="3" id="KW-0274">FAD</keyword>
<keyword evidence="2" id="KW-0285">Flavoprotein</keyword>
<dbReference type="AlphaFoldDB" id="A0A0R1UV43"/>
<name>A0A0R1UV43_9LACO</name>
<sequence>MHKVSSKIKRGQEAEKMSQNYFEVVVVGAGASGIGAALTAAQQNLSVLLLEKGNRPGGAGMFGAQGLFAVESQQQQQSGESYTVKDAFQELVDYSHHRVNESLVKKIVAESAATITWLNENGLATELVSNTQEAHQKHPRVYHQYIDKFNGFARLLARFEALGGVLLTETTGKEIVTDDAGRVTGIQILEKQGRSRLINCRAVIAADGGFVGNQKMVASTLETDSREFYSMGERKATGDGLRMLAQIGADTRKKGAFENHAASVVSQVDPKWRKPSIFTLTNLPLLWVDRAGKRFTNEGVVYDFALWGNTTFAAGGCYYYLFDEAFVAKITKTALPLTDSFERTFKNLAHKEVTHQIGPFAQLKEDLQEAQANQVAFVGETLSVLADKLGMSATELVKTVTEYNRFVKNKADLQFYKDPAYLQFDLQKGPFYAVKATTTSLGTIGGVRVNEKMEVLGMDGLALKGAYATGNNASGMYDTSYPTLEGVSCAFAWNSGRIAGQAVGNYLQNSGH</sequence>
<organism evidence="7 8">
    <name type="scientific">Liquorilactobacillus satsumensis DSM 16230 = JCM 12392</name>
    <dbReference type="NCBI Taxonomy" id="1423801"/>
    <lineage>
        <taxon>Bacteria</taxon>
        <taxon>Bacillati</taxon>
        <taxon>Bacillota</taxon>
        <taxon>Bacilli</taxon>
        <taxon>Lactobacillales</taxon>
        <taxon>Lactobacillaceae</taxon>
        <taxon>Liquorilactobacillus</taxon>
    </lineage>
</organism>
<dbReference type="InterPro" id="IPR027477">
    <property type="entry name" value="Succ_DH/fumarate_Rdtase_cat_sf"/>
</dbReference>
<keyword evidence="8" id="KW-1185">Reference proteome</keyword>
<keyword evidence="5" id="KW-0472">Membrane</keyword>
<dbReference type="PANTHER" id="PTHR43400:SF7">
    <property type="entry name" value="FAD-DEPENDENT OXIDOREDUCTASE 2 FAD BINDING DOMAIN-CONTAINING PROTEIN"/>
    <property type="match status" value="1"/>
</dbReference>
<comment type="cofactor">
    <cofactor evidence="1">
        <name>FAD</name>
        <dbReference type="ChEBI" id="CHEBI:57692"/>
    </cofactor>
</comment>
<dbReference type="SUPFAM" id="SSF51905">
    <property type="entry name" value="FAD/NAD(P)-binding domain"/>
    <property type="match status" value="1"/>
</dbReference>
<dbReference type="STRING" id="1423801.FD50_GL001892"/>
<reference evidence="7 8" key="1">
    <citation type="journal article" date="2015" name="Genome Announc.">
        <title>Expanding the biotechnology potential of lactobacilli through comparative genomics of 213 strains and associated genera.</title>
        <authorList>
            <person name="Sun Z."/>
            <person name="Harris H.M."/>
            <person name="McCann A."/>
            <person name="Guo C."/>
            <person name="Argimon S."/>
            <person name="Zhang W."/>
            <person name="Yang X."/>
            <person name="Jeffery I.B."/>
            <person name="Cooney J.C."/>
            <person name="Kagawa T.F."/>
            <person name="Liu W."/>
            <person name="Song Y."/>
            <person name="Salvetti E."/>
            <person name="Wrobel A."/>
            <person name="Rasinkangas P."/>
            <person name="Parkhill J."/>
            <person name="Rea M.C."/>
            <person name="O'Sullivan O."/>
            <person name="Ritari J."/>
            <person name="Douillard F.P."/>
            <person name="Paul Ross R."/>
            <person name="Yang R."/>
            <person name="Briner A.E."/>
            <person name="Felis G.E."/>
            <person name="de Vos W.M."/>
            <person name="Barrangou R."/>
            <person name="Klaenhammer T.R."/>
            <person name="Caufield P.W."/>
            <person name="Cui Y."/>
            <person name="Zhang H."/>
            <person name="O'Toole P.W."/>
        </authorList>
    </citation>
    <scope>NUCLEOTIDE SEQUENCE [LARGE SCALE GENOMIC DNA]</scope>
    <source>
        <strain evidence="7 8">DSM 16230</strain>
    </source>
</reference>
<feature type="domain" description="FAD-dependent oxidoreductase 2 FAD-binding" evidence="6">
    <location>
        <begin position="24"/>
        <end position="482"/>
    </location>
</feature>
<dbReference type="GO" id="GO:0033765">
    <property type="term" value="F:steroid dehydrogenase activity, acting on the CH-CH group of donors"/>
    <property type="evidence" value="ECO:0007669"/>
    <property type="project" value="UniProtKB-ARBA"/>
</dbReference>
<dbReference type="Proteomes" id="UP000051166">
    <property type="component" value="Unassembled WGS sequence"/>
</dbReference>
<keyword evidence="5" id="KW-1133">Transmembrane helix</keyword>
<dbReference type="InterPro" id="IPR050315">
    <property type="entry name" value="FAD-oxidoreductase_2"/>
</dbReference>
<accession>A0A0R1UV43</accession>
<dbReference type="Gene3D" id="3.90.700.10">
    <property type="entry name" value="Succinate dehydrogenase/fumarate reductase flavoprotein, catalytic domain"/>
    <property type="match status" value="1"/>
</dbReference>
<evidence type="ECO:0000256" key="2">
    <source>
        <dbReference type="ARBA" id="ARBA00022630"/>
    </source>
</evidence>
<dbReference type="InterPro" id="IPR003953">
    <property type="entry name" value="FAD-dep_OxRdtase_2_FAD-bd"/>
</dbReference>
<dbReference type="PRINTS" id="PR00411">
    <property type="entry name" value="PNDRDTASEI"/>
</dbReference>
<proteinExistence type="predicted"/>
<comment type="caution">
    <text evidence="7">The sequence shown here is derived from an EMBL/GenBank/DDBJ whole genome shotgun (WGS) entry which is preliminary data.</text>
</comment>